<reference evidence="2" key="1">
    <citation type="journal article" date="2019" name="Int. J. Syst. Evol. Microbiol.">
        <title>The Global Catalogue of Microorganisms (GCM) 10K type strain sequencing project: providing services to taxonomists for standard genome sequencing and annotation.</title>
        <authorList>
            <consortium name="The Broad Institute Genomics Platform"/>
            <consortium name="The Broad Institute Genome Sequencing Center for Infectious Disease"/>
            <person name="Wu L."/>
            <person name="Ma J."/>
        </authorList>
    </citation>
    <scope>NUCLEOTIDE SEQUENCE [LARGE SCALE GENOMIC DNA]</scope>
    <source>
        <strain evidence="2">CGMCC 1.12770</strain>
    </source>
</reference>
<dbReference type="Proteomes" id="UP000652153">
    <property type="component" value="Unassembled WGS sequence"/>
</dbReference>
<name>A0ABQ1ZD81_9BACL</name>
<sequence length="325" mass="37112">MMRREWLDPYTPDVEALFAAAEDKLRQYPEPLARHALEQLHQLHPVRTDSGLSCIGYISPLWMHHTDGLPLDKALLLGTACLLHMLYFLNMDDVMDEPEEDAVAKLTLGNLYYVDALQLYSLLFEPSTVFWVHFRRVIQDWAVSVNGERHIDYFQLNPLLIAQKASPSQLGAIGSLLLLEQPARIPSICDALNIVLMTLQMTDDFTDMKQDAVHGNYNSYLSHISAALHHDYAIHTVNDSILNHIYNSYFMDSYAEIASQFQNALTSYNLVLPQYIVLNSYLYNALVQAVLDIKQRKKRLYQGGFHYWISESSSMLPEKGNADSV</sequence>
<evidence type="ECO:0008006" key="3">
    <source>
        <dbReference type="Google" id="ProtNLM"/>
    </source>
</evidence>
<comment type="caution">
    <text evidence="1">The sequence shown here is derived from an EMBL/GenBank/DDBJ whole genome shotgun (WGS) entry which is preliminary data.</text>
</comment>
<gene>
    <name evidence="1" type="ORF">GCM10008014_28190</name>
</gene>
<evidence type="ECO:0000313" key="2">
    <source>
        <dbReference type="Proteomes" id="UP000652153"/>
    </source>
</evidence>
<dbReference type="RefSeq" id="WP_188592803.1">
    <property type="nucleotide sequence ID" value="NZ_BMFU01000003.1"/>
</dbReference>
<protein>
    <recommendedName>
        <fullName evidence="3">Polyprenyl synthetase</fullName>
    </recommendedName>
</protein>
<accession>A0ABQ1ZD81</accession>
<proteinExistence type="predicted"/>
<evidence type="ECO:0000313" key="1">
    <source>
        <dbReference type="EMBL" id="GGH56995.1"/>
    </source>
</evidence>
<organism evidence="1 2">
    <name type="scientific">Paenibacillus silvae</name>
    <dbReference type="NCBI Taxonomy" id="1325358"/>
    <lineage>
        <taxon>Bacteria</taxon>
        <taxon>Bacillati</taxon>
        <taxon>Bacillota</taxon>
        <taxon>Bacilli</taxon>
        <taxon>Bacillales</taxon>
        <taxon>Paenibacillaceae</taxon>
        <taxon>Paenibacillus</taxon>
    </lineage>
</organism>
<dbReference type="EMBL" id="BMFU01000003">
    <property type="protein sequence ID" value="GGH56995.1"/>
    <property type="molecule type" value="Genomic_DNA"/>
</dbReference>
<keyword evidence="2" id="KW-1185">Reference proteome</keyword>